<proteinExistence type="inferred from homology"/>
<dbReference type="AlphaFoldDB" id="A0A0B7H7I1"/>
<name>A0A0B7H7I1_9FLAO</name>
<feature type="domain" description="GH16" evidence="2">
    <location>
        <begin position="33"/>
        <end position="260"/>
    </location>
</feature>
<dbReference type="RefSeq" id="WP_041991002.1">
    <property type="nucleotide sequence ID" value="NZ_CDOD01000009.1"/>
</dbReference>
<dbReference type="Pfam" id="PF00722">
    <property type="entry name" value="Glyco_hydro_16"/>
    <property type="match status" value="1"/>
</dbReference>
<dbReference type="InterPro" id="IPR000757">
    <property type="entry name" value="Beta-glucanase-like"/>
</dbReference>
<evidence type="ECO:0000256" key="1">
    <source>
        <dbReference type="ARBA" id="ARBA00006865"/>
    </source>
</evidence>
<dbReference type="EMBL" id="CDOD01000009">
    <property type="protein sequence ID" value="CEN33588.1"/>
    <property type="molecule type" value="Genomic_DNA"/>
</dbReference>
<evidence type="ECO:0000313" key="3">
    <source>
        <dbReference type="EMBL" id="CEN33588.1"/>
    </source>
</evidence>
<dbReference type="STRING" id="28189.CCYN74_180009"/>
<dbReference type="GO" id="GO:0004553">
    <property type="term" value="F:hydrolase activity, hydrolyzing O-glycosyl compounds"/>
    <property type="evidence" value="ECO:0007669"/>
    <property type="project" value="InterPro"/>
</dbReference>
<evidence type="ECO:0000259" key="2">
    <source>
        <dbReference type="PROSITE" id="PS51762"/>
    </source>
</evidence>
<comment type="similarity">
    <text evidence="1">Belongs to the glycosyl hydrolase 16 family.</text>
</comment>
<protein>
    <submittedName>
        <fullName evidence="3">Glycosyl hydrolase family 16</fullName>
    </submittedName>
</protein>
<keyword evidence="4" id="KW-1185">Reference proteome</keyword>
<dbReference type="PANTHER" id="PTHR10963:SF55">
    <property type="entry name" value="GLYCOSIDE HYDROLASE FAMILY 16 PROTEIN"/>
    <property type="match status" value="1"/>
</dbReference>
<dbReference type="SUPFAM" id="SSF49899">
    <property type="entry name" value="Concanavalin A-like lectins/glucanases"/>
    <property type="match status" value="1"/>
</dbReference>
<gene>
    <name evidence="3" type="ORF">CCYN2B_170056</name>
</gene>
<sequence>MRKILMLLCSVSLMVGCKTSSEIGSKKEKKWRLVWEDDFERDDIFSTGVWSKIPRGKSDWNNTMSLDESLFEIKNGNLILIGKKNDIAPDDSSKFVTGGVFTKNGKYFEYGKVEIRCKLEATQGSWPAIWMLPKVGKWPYGGEIDILERLNFDNFVYQTIHTQYTQKNKENPKHYTTFPINPDDYNTYAVEIQPNELRFYVNDQFTFSYPRIEGNPEQFPFGKPFYLLIDMQLGGSWVGNVPDFEKPIRMYVDWVRYYQK</sequence>
<dbReference type="CDD" id="cd08023">
    <property type="entry name" value="GH16_laminarinase_like"/>
    <property type="match status" value="1"/>
</dbReference>
<reference evidence="4" key="1">
    <citation type="submission" date="2015-01" db="EMBL/GenBank/DDBJ databases">
        <authorList>
            <person name="MANFREDI Pablo"/>
        </authorList>
    </citation>
    <scope>NUCLEOTIDE SEQUENCE [LARGE SCALE GENOMIC DNA]</scope>
    <source>
        <strain evidence="4">Ccyn2B</strain>
    </source>
</reference>
<dbReference type="Gene3D" id="2.60.120.200">
    <property type="match status" value="1"/>
</dbReference>
<dbReference type="eggNOG" id="COG2273">
    <property type="taxonomic scope" value="Bacteria"/>
</dbReference>
<dbReference type="Proteomes" id="UP000038055">
    <property type="component" value="Unassembled WGS sequence"/>
</dbReference>
<evidence type="ECO:0000313" key="4">
    <source>
        <dbReference type="Proteomes" id="UP000038055"/>
    </source>
</evidence>
<dbReference type="InterPro" id="IPR050546">
    <property type="entry name" value="Glycosyl_Hydrlase_16"/>
</dbReference>
<organism evidence="3 4">
    <name type="scientific">Capnocytophaga cynodegmi</name>
    <dbReference type="NCBI Taxonomy" id="28189"/>
    <lineage>
        <taxon>Bacteria</taxon>
        <taxon>Pseudomonadati</taxon>
        <taxon>Bacteroidota</taxon>
        <taxon>Flavobacteriia</taxon>
        <taxon>Flavobacteriales</taxon>
        <taxon>Flavobacteriaceae</taxon>
        <taxon>Capnocytophaga</taxon>
    </lineage>
</organism>
<dbReference type="PROSITE" id="PS51257">
    <property type="entry name" value="PROKAR_LIPOPROTEIN"/>
    <property type="match status" value="1"/>
</dbReference>
<accession>A0A0B7H7I1</accession>
<dbReference type="PROSITE" id="PS51762">
    <property type="entry name" value="GH16_2"/>
    <property type="match status" value="1"/>
</dbReference>
<keyword evidence="3" id="KW-0378">Hydrolase</keyword>
<dbReference type="GO" id="GO:0005975">
    <property type="term" value="P:carbohydrate metabolic process"/>
    <property type="evidence" value="ECO:0007669"/>
    <property type="project" value="InterPro"/>
</dbReference>
<dbReference type="InterPro" id="IPR013320">
    <property type="entry name" value="ConA-like_dom_sf"/>
</dbReference>
<dbReference type="PANTHER" id="PTHR10963">
    <property type="entry name" value="GLYCOSYL HYDROLASE-RELATED"/>
    <property type="match status" value="1"/>
</dbReference>